<sequence>MEAPQDYYPEISQADADKFKNIFNERGLEGLQQLYRMKMNEWKDIPLNIGITGESGSGKSAFINAMRNLSDDDQGAAKVDVKETTTEPKKYLHPKNEKLVFWDLPGVGTLTFQKDKYLDKIDFKDYDFFLILTCTRFTENDIWLAEEIHKKKKRFFFVRTKFHSDIENEKNGRRNPRSEKVLRESIKANIKENLKGKDLYDEKNIFIIDNYKREMYDFGNLINRIIEDSPAIKQEVLIMSLTLWNADMIKKKAATMRKYMVLGCLMSGAVGAIPLPGISIAFDTIIIAGQANIYYNHFGLDDESLIRLAQTTSRDPDAILGVVRNRVSTFLTSQGLATFIRGAPRILAALAAEEGSRFIPIIGSIIAFPASFASTYYLLNIILNEMEKTALEVVKRVFGYTDVIFVIHGIGQAMNEDIEATVKKVRGTIEKELTDTTIRPLILPIQWRTTADVSDEKIKELSNNQSPRIQQRRDHFNDIFYYLEPADAPSSRQIKLKENLIYHLNQAYSEFMTENSDFKGKFSLLAHSLGSVITYDVLKTRNLKFPVENFFAIGSPLGFWLALRGKNTPEILETTDNYKYFFNVNFSDDIVAHKIEPLFKETFQRWDESFECAVPTQIVNQQLSLDSWNIDFELPSTEGLLHKIPYYPEIVGVLNHSLYWESKDLMNFIIQVLHKGSRNATVNDALRNDFNLLIRKKNERLLSEIEDTRKKIKFNSETVKVKSEEVKMAENEAKKLICANFGNDSVIDLVASQDPLNVEYLRLQEALAALKLRNEERRRIEADAAKALNWLQRVTVEVNAFENQVAQDKKLLEKLIQEQDAFKNEVQTFCADWHMPHTLEP</sequence>
<reference evidence="2" key="1">
    <citation type="submission" date="2022-11" db="UniProtKB">
        <authorList>
            <consortium name="WormBaseParasite"/>
        </authorList>
    </citation>
    <scope>IDENTIFICATION</scope>
</reference>
<organism evidence="1 2">
    <name type="scientific">Panagrolaimus sp. PS1159</name>
    <dbReference type="NCBI Taxonomy" id="55785"/>
    <lineage>
        <taxon>Eukaryota</taxon>
        <taxon>Metazoa</taxon>
        <taxon>Ecdysozoa</taxon>
        <taxon>Nematoda</taxon>
        <taxon>Chromadorea</taxon>
        <taxon>Rhabditida</taxon>
        <taxon>Tylenchina</taxon>
        <taxon>Panagrolaimomorpha</taxon>
        <taxon>Panagrolaimoidea</taxon>
        <taxon>Panagrolaimidae</taxon>
        <taxon>Panagrolaimus</taxon>
    </lineage>
</organism>
<dbReference type="Proteomes" id="UP000887580">
    <property type="component" value="Unplaced"/>
</dbReference>
<dbReference type="WBParaSite" id="PS1159_v2.g6725.t1">
    <property type="protein sequence ID" value="PS1159_v2.g6725.t1"/>
    <property type="gene ID" value="PS1159_v2.g6725"/>
</dbReference>
<evidence type="ECO:0000313" key="2">
    <source>
        <dbReference type="WBParaSite" id="PS1159_v2.g6725.t1"/>
    </source>
</evidence>
<protein>
    <submittedName>
        <fullName evidence="2">IRG-type G domain-containing protein</fullName>
    </submittedName>
</protein>
<proteinExistence type="predicted"/>
<evidence type="ECO:0000313" key="1">
    <source>
        <dbReference type="Proteomes" id="UP000887580"/>
    </source>
</evidence>
<name>A0AC35GLZ4_9BILA</name>
<accession>A0AC35GLZ4</accession>